<dbReference type="PATRIC" id="fig|476652.3.peg.2664"/>
<dbReference type="InterPro" id="IPR050798">
    <property type="entry name" value="YhaM_exoribonuc/phosphodiest"/>
</dbReference>
<dbReference type="STRING" id="476652.DEAC_c25500"/>
<dbReference type="SMART" id="SM00471">
    <property type="entry name" value="HDc"/>
    <property type="match status" value="1"/>
</dbReference>
<dbReference type="GO" id="GO:0016787">
    <property type="term" value="F:hydrolase activity"/>
    <property type="evidence" value="ECO:0007669"/>
    <property type="project" value="UniProtKB-KW"/>
</dbReference>
<protein>
    <submittedName>
        <fullName evidence="3">3'-5' exoribonuclease YhaM</fullName>
        <ecNumber evidence="3">3.1.-.-</ecNumber>
    </submittedName>
</protein>
<comment type="caution">
    <text evidence="3">The sequence shown here is derived from an EMBL/GenBank/DDBJ whole genome shotgun (WGS) entry which is preliminary data.</text>
</comment>
<accession>A0A0J1FR06</accession>
<sequence>MLKECKNGERFAGTVLVNEWKEVPFRQKSGAFLTLTCQDRSGILQGKMWEYPPQVLGWLKEGHDIFNIRGVASEYRGTLDLSIEEIQLIPKEEIDLTTLLPSSPVSEKELESRLQTLQTKIHSPFLQMLLNHFLEHPQWGQAYRQAPAAVKIHQAYLRGLWEHSVRVAELAEGIAGHFPSINQDLIITGALLHDVGKIGEYSYERGIKFTTEGRLLGHIILGLELISTEISKIPEFPQELRSKILHIVSSHHGKYEWQSPKRPKIMEALVIHYADIMDAELYQFEQARNDHPGDEWSPYIPSMERYLYLK</sequence>
<dbReference type="AlphaFoldDB" id="A0A0J1FR06"/>
<evidence type="ECO:0000256" key="1">
    <source>
        <dbReference type="ARBA" id="ARBA00022801"/>
    </source>
</evidence>
<gene>
    <name evidence="3" type="primary">yhaM</name>
    <name evidence="3" type="ORF">DEAC_c25500</name>
</gene>
<name>A0A0J1FR06_9FIRM</name>
<evidence type="ECO:0000313" key="4">
    <source>
        <dbReference type="Proteomes" id="UP000036356"/>
    </source>
</evidence>
<proteinExistence type="predicted"/>
<dbReference type="EMBL" id="LDZY01000008">
    <property type="protein sequence ID" value="KLU65413.1"/>
    <property type="molecule type" value="Genomic_DNA"/>
</dbReference>
<dbReference type="Proteomes" id="UP000036356">
    <property type="component" value="Unassembled WGS sequence"/>
</dbReference>
<organism evidence="3 4">
    <name type="scientific">Desulfosporosinus acididurans</name>
    <dbReference type="NCBI Taxonomy" id="476652"/>
    <lineage>
        <taxon>Bacteria</taxon>
        <taxon>Bacillati</taxon>
        <taxon>Bacillota</taxon>
        <taxon>Clostridia</taxon>
        <taxon>Eubacteriales</taxon>
        <taxon>Desulfitobacteriaceae</taxon>
        <taxon>Desulfosporosinus</taxon>
    </lineage>
</organism>
<evidence type="ECO:0000313" key="3">
    <source>
        <dbReference type="EMBL" id="KLU65413.1"/>
    </source>
</evidence>
<dbReference type="NCBIfam" id="TIGR00277">
    <property type="entry name" value="HDIG"/>
    <property type="match status" value="1"/>
</dbReference>
<dbReference type="RefSeq" id="WP_047810388.1">
    <property type="nucleotide sequence ID" value="NZ_LDZY01000008.1"/>
</dbReference>
<dbReference type="GO" id="GO:0031125">
    <property type="term" value="P:rRNA 3'-end processing"/>
    <property type="evidence" value="ECO:0007669"/>
    <property type="project" value="TreeGrafter"/>
</dbReference>
<dbReference type="Pfam" id="PF01966">
    <property type="entry name" value="HD"/>
    <property type="match status" value="1"/>
</dbReference>
<reference evidence="3 4" key="1">
    <citation type="submission" date="2015-06" db="EMBL/GenBank/DDBJ databases">
        <title>Draft genome of the moderately acidophilic sulfate reducer Candidatus Desulfosporosinus acididurans strain M1.</title>
        <authorList>
            <person name="Poehlein A."/>
            <person name="Petzsch P."/>
            <person name="Johnson B.D."/>
            <person name="Schloemann M."/>
            <person name="Daniel R."/>
            <person name="Muehling M."/>
        </authorList>
    </citation>
    <scope>NUCLEOTIDE SEQUENCE [LARGE SCALE GENOMIC DNA]</scope>
    <source>
        <strain evidence="3 4">M1</strain>
    </source>
</reference>
<dbReference type="InterPro" id="IPR006674">
    <property type="entry name" value="HD_domain"/>
</dbReference>
<dbReference type="PANTHER" id="PTHR37294:SF1">
    <property type="entry name" value="3'-5' EXORIBONUCLEASE YHAM"/>
    <property type="match status" value="1"/>
</dbReference>
<feature type="domain" description="HD" evidence="2">
    <location>
        <begin position="160"/>
        <end position="280"/>
    </location>
</feature>
<dbReference type="CDD" id="cd00077">
    <property type="entry name" value="HDc"/>
    <property type="match status" value="1"/>
</dbReference>
<dbReference type="InterPro" id="IPR006675">
    <property type="entry name" value="HDIG_dom"/>
</dbReference>
<dbReference type="EC" id="3.1.-.-" evidence="3"/>
<dbReference type="PROSITE" id="PS51831">
    <property type="entry name" value="HD"/>
    <property type="match status" value="1"/>
</dbReference>
<dbReference type="SUPFAM" id="SSF109604">
    <property type="entry name" value="HD-domain/PDEase-like"/>
    <property type="match status" value="1"/>
</dbReference>
<dbReference type="Gene3D" id="1.10.3210.10">
    <property type="entry name" value="Hypothetical protein af1432"/>
    <property type="match status" value="1"/>
</dbReference>
<keyword evidence="4" id="KW-1185">Reference proteome</keyword>
<dbReference type="InterPro" id="IPR003607">
    <property type="entry name" value="HD/PDEase_dom"/>
</dbReference>
<evidence type="ECO:0000259" key="2">
    <source>
        <dbReference type="PROSITE" id="PS51831"/>
    </source>
</evidence>
<dbReference type="PANTHER" id="PTHR37294">
    <property type="entry name" value="3'-5' EXORIBONUCLEASE YHAM"/>
    <property type="match status" value="1"/>
</dbReference>
<keyword evidence="1 3" id="KW-0378">Hydrolase</keyword>